<evidence type="ECO:0000313" key="1">
    <source>
        <dbReference type="EMBL" id="OCK87781.1"/>
    </source>
</evidence>
<reference evidence="1 2" key="1">
    <citation type="journal article" date="2016" name="Nat. Commun.">
        <title>Ectomycorrhizal ecology is imprinted in the genome of the dominant symbiotic fungus Cenococcum geophilum.</title>
        <authorList>
            <consortium name="DOE Joint Genome Institute"/>
            <person name="Peter M."/>
            <person name="Kohler A."/>
            <person name="Ohm R.A."/>
            <person name="Kuo A."/>
            <person name="Krutzmann J."/>
            <person name="Morin E."/>
            <person name="Arend M."/>
            <person name="Barry K.W."/>
            <person name="Binder M."/>
            <person name="Choi C."/>
            <person name="Clum A."/>
            <person name="Copeland A."/>
            <person name="Grisel N."/>
            <person name="Haridas S."/>
            <person name="Kipfer T."/>
            <person name="LaButti K."/>
            <person name="Lindquist E."/>
            <person name="Lipzen A."/>
            <person name="Maire R."/>
            <person name="Meier B."/>
            <person name="Mihaltcheva S."/>
            <person name="Molinier V."/>
            <person name="Murat C."/>
            <person name="Poggeler S."/>
            <person name="Quandt C.A."/>
            <person name="Sperisen C."/>
            <person name="Tritt A."/>
            <person name="Tisserant E."/>
            <person name="Crous P.W."/>
            <person name="Henrissat B."/>
            <person name="Nehls U."/>
            <person name="Egli S."/>
            <person name="Spatafora J.W."/>
            <person name="Grigoriev I.V."/>
            <person name="Martin F.M."/>
        </authorList>
    </citation>
    <scope>NUCLEOTIDE SEQUENCE [LARGE SCALE GENOMIC DNA]</scope>
    <source>
        <strain evidence="1 2">1.58</strain>
    </source>
</reference>
<proteinExistence type="predicted"/>
<keyword evidence="2" id="KW-1185">Reference proteome</keyword>
<protein>
    <submittedName>
        <fullName evidence="1">Actin-crosslinking protein</fullName>
    </submittedName>
</protein>
<evidence type="ECO:0000313" key="2">
    <source>
        <dbReference type="Proteomes" id="UP000250078"/>
    </source>
</evidence>
<gene>
    <name evidence="1" type="ORF">K441DRAFT_592303</name>
</gene>
<sequence length="264" mass="29234">MVKALTFKGDKKSKKRKRTTEPADADAPSKELATTSSAVATNEDDSWVTAEVPNDVSGPVIFVLPTEPATCLACDANGKVFTCEIENFVDNDPGTAEPHDVRQVWVANRVAGTENFSFKGHHGRYLSCDKYGILSATPSAISPEESFLCIPVPDSSATFSIQTQREKFLTVDTKLSKPEVRGDAGDISFSTTVCIRMQARFKPNLKASKEEKAREKISRKELEESVGWHLDDDEVKKLKKARREGNYHEVLLDVKIKGKHDKFA</sequence>
<accession>A0ACC8ENC0</accession>
<organism evidence="1 2">
    <name type="scientific">Cenococcum geophilum 1.58</name>
    <dbReference type="NCBI Taxonomy" id="794803"/>
    <lineage>
        <taxon>Eukaryota</taxon>
        <taxon>Fungi</taxon>
        <taxon>Dikarya</taxon>
        <taxon>Ascomycota</taxon>
        <taxon>Pezizomycotina</taxon>
        <taxon>Dothideomycetes</taxon>
        <taxon>Pleosporomycetidae</taxon>
        <taxon>Gloniales</taxon>
        <taxon>Gloniaceae</taxon>
        <taxon>Cenococcum</taxon>
    </lineage>
</organism>
<dbReference type="Proteomes" id="UP000250078">
    <property type="component" value="Unassembled WGS sequence"/>
</dbReference>
<dbReference type="EMBL" id="KV748254">
    <property type="protein sequence ID" value="OCK87781.1"/>
    <property type="molecule type" value="Genomic_DNA"/>
</dbReference>
<name>A0ACC8ENC0_9PEZI</name>